<reference evidence="19 20" key="1">
    <citation type="submission" date="2022-10" db="EMBL/GenBank/DDBJ databases">
        <title>Roseococcus glaciei nov., sp. nov., isolated from glacier.</title>
        <authorList>
            <person name="Liu Q."/>
            <person name="Xin Y.-H."/>
        </authorList>
    </citation>
    <scope>NUCLEOTIDE SEQUENCE [LARGE SCALE GENOMIC DNA]</scope>
    <source>
        <strain evidence="19 20">MDT2-1-1</strain>
    </source>
</reference>
<evidence type="ECO:0000256" key="5">
    <source>
        <dbReference type="ARBA" id="ARBA00022606"/>
    </source>
</evidence>
<comment type="catalytic activity">
    <reaction evidence="1">
        <text>ATP + protein L-histidine = ADP + protein N-phospho-L-histidine.</text>
        <dbReference type="EC" id="2.7.13.3"/>
    </reaction>
</comment>
<dbReference type="EC" id="2.7.13.3" evidence="2"/>
<protein>
    <recommendedName>
        <fullName evidence="2">histidine kinase</fullName>
        <ecNumber evidence="2">2.7.13.3</ecNumber>
    </recommendedName>
</protein>
<comment type="caution">
    <text evidence="19">The sequence shown here is derived from an EMBL/GenBank/DDBJ whole genome shotgun (WGS) entry which is preliminary data.</text>
</comment>
<sequence length="823" mass="89238">MNQPDSPASAALAGHARALFWAALLLPMLLTAGGAWISWIQARREAEREVAHAAEVSAEYVQRLFDGLVLRIHRANEILAGLPDEEIRRREAELHGRLRSPASMQPGDATEQEAYIFVHDRGAVPLVSSAVLPAFVGRALPNRDFNSALRGPDAPRIHVSQVHFGLSTRRPYFALTKRRVGTGNGLPPEEYDGVINASVYVEELDARLRRLASNHAEDVIALVRADGLVLARSAPVAPGARIQSSHPALPRMAQGEEHLAVTAASTLDGVTRIAAFHRVDGYPVYATAARPRASVVRRWFSGVLPLLAAALPATFGLAWMALLVGRKQRALVAANAELEMRVERRTAALRKGEERLQELVATLDLASFLTRDMEGRILSWSEGCHRLYGWSAGEARGRDTHTLLGTSFPQPRAEIEAALLRDGVWQGDLRQRRRDGRALVVNAHKALRRGPDGQPVAVVEALTDVSAHRAMEVELRASEESARLAIEGARLGAWELDAPSGLCTWSARMAEIMGEAARPRAGMTLEAWLARIHPDDAPAARDAFTRALRSGEGGEIRTEHRVRAADLSWRWVSVHGAVLSRDVRRGAALSVRGVAEDVNERKLAEERQRLLAREVDHRAKNALAVVLAAVRLTPRDDVTTYARAIEGRVSSMSRTHTLLADARWAGADLRTLAEGELEPFIGAEATGPDASPRAELSGAKLLVAAEAAQGFSLILHELATNATKYGALSHRGGLVQVQWQVDEGEGEGMLRLRWTESGGPAVAASPAHRGFGSRVIEAMAEGQLEGRVERRWDPGGLECVVTVPLSRVLATAGEDATKEAIPG</sequence>
<dbReference type="PROSITE" id="PS50112">
    <property type="entry name" value="PAS"/>
    <property type="match status" value="2"/>
</dbReference>
<dbReference type="PANTHER" id="PTHR41523:SF8">
    <property type="entry name" value="ETHYLENE RESPONSE SENSOR PROTEIN"/>
    <property type="match status" value="1"/>
</dbReference>
<evidence type="ECO:0000259" key="17">
    <source>
        <dbReference type="PROSITE" id="PS50112"/>
    </source>
</evidence>
<name>A0ABT3NT68_9PROT</name>
<feature type="domain" description="PAS" evidence="17">
    <location>
        <begin position="352"/>
        <end position="427"/>
    </location>
</feature>
<dbReference type="InterPro" id="IPR036890">
    <property type="entry name" value="HATPase_C_sf"/>
</dbReference>
<keyword evidence="8" id="KW-0808">Transferase</keyword>
<evidence type="ECO:0000256" key="16">
    <source>
        <dbReference type="SAM" id="Phobius"/>
    </source>
</evidence>
<dbReference type="InterPro" id="IPR000700">
    <property type="entry name" value="PAS-assoc_C"/>
</dbReference>
<keyword evidence="7" id="KW-0288">FMN</keyword>
<evidence type="ECO:0000259" key="18">
    <source>
        <dbReference type="PROSITE" id="PS50113"/>
    </source>
</evidence>
<dbReference type="InterPro" id="IPR011102">
    <property type="entry name" value="Sig_transdc_His_kinase_HWE"/>
</dbReference>
<evidence type="ECO:0000313" key="20">
    <source>
        <dbReference type="Proteomes" id="UP001526430"/>
    </source>
</evidence>
<organism evidence="19 20">
    <name type="scientific">Sabulicella glaciei</name>
    <dbReference type="NCBI Taxonomy" id="2984948"/>
    <lineage>
        <taxon>Bacteria</taxon>
        <taxon>Pseudomonadati</taxon>
        <taxon>Pseudomonadota</taxon>
        <taxon>Alphaproteobacteria</taxon>
        <taxon>Acetobacterales</taxon>
        <taxon>Acetobacteraceae</taxon>
        <taxon>Sabulicella</taxon>
    </lineage>
</organism>
<dbReference type="InterPro" id="IPR013655">
    <property type="entry name" value="PAS_fold_3"/>
</dbReference>
<evidence type="ECO:0000256" key="11">
    <source>
        <dbReference type="ARBA" id="ARBA00022777"/>
    </source>
</evidence>
<evidence type="ECO:0000256" key="12">
    <source>
        <dbReference type="ARBA" id="ARBA00022840"/>
    </source>
</evidence>
<accession>A0ABT3NT68</accession>
<keyword evidence="16" id="KW-1133">Transmembrane helix</keyword>
<evidence type="ECO:0000256" key="8">
    <source>
        <dbReference type="ARBA" id="ARBA00022679"/>
    </source>
</evidence>
<dbReference type="Pfam" id="PF07536">
    <property type="entry name" value="HWE_HK"/>
    <property type="match status" value="1"/>
</dbReference>
<dbReference type="PROSITE" id="PS50113">
    <property type="entry name" value="PAC"/>
    <property type="match status" value="1"/>
</dbReference>
<keyword evidence="6" id="KW-0285">Flavoprotein</keyword>
<dbReference type="Gene3D" id="3.30.565.10">
    <property type="entry name" value="Histidine kinase-like ATPase, C-terminal domain"/>
    <property type="match status" value="1"/>
</dbReference>
<evidence type="ECO:0000256" key="15">
    <source>
        <dbReference type="ARBA" id="ARBA00023170"/>
    </source>
</evidence>
<evidence type="ECO:0000256" key="14">
    <source>
        <dbReference type="ARBA" id="ARBA00023026"/>
    </source>
</evidence>
<keyword evidence="16" id="KW-0812">Transmembrane</keyword>
<dbReference type="Pfam" id="PF08447">
    <property type="entry name" value="PAS_3"/>
    <property type="match status" value="1"/>
</dbReference>
<dbReference type="InterPro" id="IPR035965">
    <property type="entry name" value="PAS-like_dom_sf"/>
</dbReference>
<dbReference type="InterPro" id="IPR001610">
    <property type="entry name" value="PAC"/>
</dbReference>
<evidence type="ECO:0000256" key="2">
    <source>
        <dbReference type="ARBA" id="ARBA00012438"/>
    </source>
</evidence>
<dbReference type="PANTHER" id="PTHR41523">
    <property type="entry name" value="TWO-COMPONENT SYSTEM SENSOR PROTEIN"/>
    <property type="match status" value="1"/>
</dbReference>
<dbReference type="RefSeq" id="WP_301589238.1">
    <property type="nucleotide sequence ID" value="NZ_JAPFQI010000003.1"/>
</dbReference>
<keyword evidence="16" id="KW-0472">Membrane</keyword>
<evidence type="ECO:0000256" key="4">
    <source>
        <dbReference type="ARBA" id="ARBA00022553"/>
    </source>
</evidence>
<evidence type="ECO:0000256" key="6">
    <source>
        <dbReference type="ARBA" id="ARBA00022630"/>
    </source>
</evidence>
<keyword evidence="9" id="KW-0677">Repeat</keyword>
<keyword evidence="4" id="KW-0597">Phosphoprotein</keyword>
<dbReference type="InterPro" id="IPR000014">
    <property type="entry name" value="PAS"/>
</dbReference>
<evidence type="ECO:0000256" key="1">
    <source>
        <dbReference type="ARBA" id="ARBA00000085"/>
    </source>
</evidence>
<keyword evidence="15" id="KW-0675">Receptor</keyword>
<keyword evidence="13" id="KW-0157">Chromophore</keyword>
<keyword evidence="11" id="KW-0418">Kinase</keyword>
<dbReference type="NCBIfam" id="TIGR00229">
    <property type="entry name" value="sensory_box"/>
    <property type="match status" value="2"/>
</dbReference>
<feature type="domain" description="PAS" evidence="17">
    <location>
        <begin position="478"/>
        <end position="551"/>
    </location>
</feature>
<dbReference type="EMBL" id="JAPFQI010000003">
    <property type="protein sequence ID" value="MCW8085352.1"/>
    <property type="molecule type" value="Genomic_DNA"/>
</dbReference>
<dbReference type="SUPFAM" id="SSF55785">
    <property type="entry name" value="PYP-like sensor domain (PAS domain)"/>
    <property type="match status" value="2"/>
</dbReference>
<dbReference type="SMART" id="SM00086">
    <property type="entry name" value="PAC"/>
    <property type="match status" value="2"/>
</dbReference>
<dbReference type="Pfam" id="PF13426">
    <property type="entry name" value="PAS_9"/>
    <property type="match status" value="1"/>
</dbReference>
<evidence type="ECO:0000256" key="7">
    <source>
        <dbReference type="ARBA" id="ARBA00022643"/>
    </source>
</evidence>
<dbReference type="SMART" id="SM00091">
    <property type="entry name" value="PAS"/>
    <property type="match status" value="2"/>
</dbReference>
<dbReference type="Proteomes" id="UP001526430">
    <property type="component" value="Unassembled WGS sequence"/>
</dbReference>
<keyword evidence="3" id="KW-0600">Photoreceptor protein</keyword>
<keyword evidence="10" id="KW-0547">Nucleotide-binding</keyword>
<evidence type="ECO:0000256" key="13">
    <source>
        <dbReference type="ARBA" id="ARBA00022991"/>
    </source>
</evidence>
<dbReference type="SMART" id="SM00911">
    <property type="entry name" value="HWE_HK"/>
    <property type="match status" value="1"/>
</dbReference>
<evidence type="ECO:0000256" key="10">
    <source>
        <dbReference type="ARBA" id="ARBA00022741"/>
    </source>
</evidence>
<keyword evidence="20" id="KW-1185">Reference proteome</keyword>
<dbReference type="CDD" id="cd00130">
    <property type="entry name" value="PAS"/>
    <property type="match status" value="2"/>
</dbReference>
<evidence type="ECO:0000256" key="9">
    <source>
        <dbReference type="ARBA" id="ARBA00022737"/>
    </source>
</evidence>
<keyword evidence="5" id="KW-0716">Sensory transduction</keyword>
<keyword evidence="12" id="KW-0067">ATP-binding</keyword>
<proteinExistence type="predicted"/>
<gene>
    <name evidence="19" type="ORF">OF850_06925</name>
</gene>
<keyword evidence="14" id="KW-0843">Virulence</keyword>
<feature type="transmembrane region" description="Helical" evidence="16">
    <location>
        <begin position="299"/>
        <end position="322"/>
    </location>
</feature>
<feature type="domain" description="PAC" evidence="18">
    <location>
        <begin position="425"/>
        <end position="477"/>
    </location>
</feature>
<evidence type="ECO:0000256" key="3">
    <source>
        <dbReference type="ARBA" id="ARBA00022543"/>
    </source>
</evidence>
<dbReference type="CDD" id="cd12915">
    <property type="entry name" value="PDC2_DGC_like"/>
    <property type="match status" value="1"/>
</dbReference>
<feature type="transmembrane region" description="Helical" evidence="16">
    <location>
        <begin position="20"/>
        <end position="39"/>
    </location>
</feature>
<evidence type="ECO:0000313" key="19">
    <source>
        <dbReference type="EMBL" id="MCW8085352.1"/>
    </source>
</evidence>
<dbReference type="Gene3D" id="3.30.450.20">
    <property type="entry name" value="PAS domain"/>
    <property type="match status" value="4"/>
</dbReference>